<evidence type="ECO:0000313" key="4">
    <source>
        <dbReference type="Proteomes" id="UP000198867"/>
    </source>
</evidence>
<evidence type="ECO:0000259" key="2">
    <source>
        <dbReference type="Pfam" id="PF04230"/>
    </source>
</evidence>
<dbReference type="GO" id="GO:0016740">
    <property type="term" value="F:transferase activity"/>
    <property type="evidence" value="ECO:0007669"/>
    <property type="project" value="UniProtKB-KW"/>
</dbReference>
<dbReference type="STRING" id="995034.SAMN05216219_3193"/>
<dbReference type="EMBL" id="FOVM01000012">
    <property type="protein sequence ID" value="SFO04699.1"/>
    <property type="molecule type" value="Genomic_DNA"/>
</dbReference>
<keyword evidence="3" id="KW-0808">Transferase</keyword>
<name>A0A1I5DZP0_9MICO</name>
<accession>A0A1I5DZP0</accession>
<organism evidence="3 4">
    <name type="scientific">Mycetocola miduiensis</name>
    <dbReference type="NCBI Taxonomy" id="995034"/>
    <lineage>
        <taxon>Bacteria</taxon>
        <taxon>Bacillati</taxon>
        <taxon>Actinomycetota</taxon>
        <taxon>Actinomycetes</taxon>
        <taxon>Micrococcales</taxon>
        <taxon>Microbacteriaceae</taxon>
        <taxon>Mycetocola</taxon>
    </lineage>
</organism>
<dbReference type="InterPro" id="IPR007345">
    <property type="entry name" value="Polysacch_pyruvyl_Trfase"/>
</dbReference>
<dbReference type="OrthoDB" id="1886233at2"/>
<dbReference type="Proteomes" id="UP000198867">
    <property type="component" value="Unassembled WGS sequence"/>
</dbReference>
<proteinExistence type="predicted"/>
<feature type="coiled-coil region" evidence="1">
    <location>
        <begin position="341"/>
        <end position="375"/>
    </location>
</feature>
<reference evidence="4" key="1">
    <citation type="submission" date="2016-10" db="EMBL/GenBank/DDBJ databases">
        <authorList>
            <person name="Varghese N."/>
            <person name="Submissions S."/>
        </authorList>
    </citation>
    <scope>NUCLEOTIDE SEQUENCE [LARGE SCALE GENOMIC DNA]</scope>
    <source>
        <strain evidence="4">CGMCC 1.11101</strain>
    </source>
</reference>
<dbReference type="Pfam" id="PF04230">
    <property type="entry name" value="PS_pyruv_trans"/>
    <property type="match status" value="1"/>
</dbReference>
<keyword evidence="4" id="KW-1185">Reference proteome</keyword>
<keyword evidence="1" id="KW-0175">Coiled coil</keyword>
<dbReference type="AlphaFoldDB" id="A0A1I5DZP0"/>
<protein>
    <submittedName>
        <fullName evidence="3">Polysaccharide pyruvyl transferase</fullName>
    </submittedName>
</protein>
<evidence type="ECO:0000313" key="3">
    <source>
        <dbReference type="EMBL" id="SFO04699.1"/>
    </source>
</evidence>
<dbReference type="RefSeq" id="WP_090713212.1">
    <property type="nucleotide sequence ID" value="NZ_FOVM01000012.1"/>
</dbReference>
<evidence type="ECO:0000256" key="1">
    <source>
        <dbReference type="SAM" id="Coils"/>
    </source>
</evidence>
<sequence length="398" mass="45245">MAEQARLLYDSISPNTGDIAIGIASQQIFDKLGVSSSIVDPFSDAPRAPLVIGGGELIRETGDPFYDRFRRRGRHILNAAGVWTTATDLDYLNEYEFVSARSSREVEVLHRYVKDAELLPCATTALESPRFEIPGVEESEPVVGIHLVPHALRLIDRLAPIINAIPHKKVFIPFTHYNGDRSFMTSLPFDWSNSVVLDELQPLELHSVIGQMKYVVVSSLHASIFAYSQNVPFASVYQKKAHYYFDDRQLADHMVSNESQLATLIERLEHEEFDFTERVAEDRVKISSAFEKYRDILGASHTDASDADDPADSLAETGSHPKDRILLQQAQQVLGDRDLVLAFSEHRLDDARRTIEILEDEVRTRQAEIDLFENSRTRRIQRRYARFRATLTKLFVRS</sequence>
<gene>
    <name evidence="3" type="ORF">SAMN05216219_3193</name>
</gene>
<feature type="domain" description="Polysaccharide pyruvyl transferase" evidence="2">
    <location>
        <begin position="15"/>
        <end position="237"/>
    </location>
</feature>